<dbReference type="SUPFAM" id="SSF102198">
    <property type="entry name" value="Putative cyclase"/>
    <property type="match status" value="1"/>
</dbReference>
<keyword evidence="9" id="KW-0823">Tryptophan catabolism</keyword>
<evidence type="ECO:0000256" key="4">
    <source>
        <dbReference type="ARBA" id="ARBA00012930"/>
    </source>
</evidence>
<comment type="catalytic activity">
    <reaction evidence="10">
        <text>N-formyl-L-kynurenine + H2O = L-kynurenine + formate + H(+)</text>
        <dbReference type="Rhea" id="RHEA:13009"/>
        <dbReference type="ChEBI" id="CHEBI:15377"/>
        <dbReference type="ChEBI" id="CHEBI:15378"/>
        <dbReference type="ChEBI" id="CHEBI:15740"/>
        <dbReference type="ChEBI" id="CHEBI:57959"/>
        <dbReference type="ChEBI" id="CHEBI:58629"/>
        <dbReference type="EC" id="3.5.1.9"/>
    </reaction>
</comment>
<dbReference type="PANTHER" id="PTHR31118">
    <property type="entry name" value="CYCLASE-LIKE PROTEIN 2"/>
    <property type="match status" value="1"/>
</dbReference>
<sequence>MTARDRIIDISVAISPSLPVWPGDPRITIDLDSSLERGDPANVSRLDIGTHTGTHLDAPWHFIPSGIREDQLPLDVLIGPCWVADLTALDRQIEAADLEAADIPLGTRRLLLKTRNSELWTTHPDTFVSEFIAVTPNAARWIVEHDIQLVGIDYLSIEPFDSPNAETHRILLGAGVIPVETLDLRDVNVGPYRLLCLPLKIAGADGAPCRAVLLPATPGGE</sequence>
<dbReference type="InterPro" id="IPR037175">
    <property type="entry name" value="KFase_sf"/>
</dbReference>
<evidence type="ECO:0000256" key="1">
    <source>
        <dbReference type="ARBA" id="ARBA00001947"/>
    </source>
</evidence>
<dbReference type="Proteomes" id="UP000004221">
    <property type="component" value="Unassembled WGS sequence"/>
</dbReference>
<dbReference type="EMBL" id="CAGS01000193">
    <property type="protein sequence ID" value="CCF83795.1"/>
    <property type="molecule type" value="Genomic_DNA"/>
</dbReference>
<evidence type="ECO:0000256" key="7">
    <source>
        <dbReference type="ARBA" id="ARBA00022801"/>
    </source>
</evidence>
<evidence type="ECO:0000256" key="10">
    <source>
        <dbReference type="ARBA" id="ARBA00048496"/>
    </source>
</evidence>
<dbReference type="EC" id="3.5.1.9" evidence="4"/>
<comment type="pathway">
    <text evidence="11">Amino-acid degradation; L-tryptophan degradation via kynurenine pathway; L-kynurenine from L-tryptophan: step 2/2.</text>
</comment>
<name>I4EGI3_9BACT</name>
<dbReference type="FunFam" id="3.50.30.50:FF:000001">
    <property type="entry name" value="Kynurenine formamidase"/>
    <property type="match status" value="1"/>
</dbReference>
<dbReference type="InterPro" id="IPR007325">
    <property type="entry name" value="KFase/CYL"/>
</dbReference>
<evidence type="ECO:0000256" key="5">
    <source>
        <dbReference type="ARBA" id="ARBA00014889"/>
    </source>
</evidence>
<evidence type="ECO:0000256" key="9">
    <source>
        <dbReference type="ARBA" id="ARBA00023079"/>
    </source>
</evidence>
<keyword evidence="6" id="KW-0479">Metal-binding</keyword>
<dbReference type="Gene3D" id="3.50.30.50">
    <property type="entry name" value="Putative cyclase"/>
    <property type="match status" value="1"/>
</dbReference>
<evidence type="ECO:0000313" key="13">
    <source>
        <dbReference type="Proteomes" id="UP000004221"/>
    </source>
</evidence>
<dbReference type="Pfam" id="PF04199">
    <property type="entry name" value="Cyclase"/>
    <property type="match status" value="1"/>
</dbReference>
<gene>
    <name evidence="12" type="ORF">NITHO_2720002</name>
</gene>
<dbReference type="GO" id="GO:0019441">
    <property type="term" value="P:L-tryptophan catabolic process to kynurenine"/>
    <property type="evidence" value="ECO:0007669"/>
    <property type="project" value="InterPro"/>
</dbReference>
<keyword evidence="13" id="KW-1185">Reference proteome</keyword>
<dbReference type="GO" id="GO:0046872">
    <property type="term" value="F:metal ion binding"/>
    <property type="evidence" value="ECO:0007669"/>
    <property type="project" value="UniProtKB-KW"/>
</dbReference>
<evidence type="ECO:0000313" key="12">
    <source>
        <dbReference type="EMBL" id="CCF83795.1"/>
    </source>
</evidence>
<keyword evidence="8" id="KW-0862">Zinc</keyword>
<protein>
    <recommendedName>
        <fullName evidence="5">Kynurenine formamidase</fullName>
        <ecNumber evidence="4">3.5.1.9</ecNumber>
    </recommendedName>
</protein>
<comment type="function">
    <text evidence="2">Catalyzes the hydrolysis of N-formyl-L-kynurenine to L-kynurenine, the second step in the kynurenine pathway of tryptophan degradation.</text>
</comment>
<evidence type="ECO:0000256" key="11">
    <source>
        <dbReference type="ARBA" id="ARBA00060547"/>
    </source>
</evidence>
<evidence type="ECO:0000256" key="2">
    <source>
        <dbReference type="ARBA" id="ARBA00002204"/>
    </source>
</evidence>
<dbReference type="AlphaFoldDB" id="I4EGI3"/>
<comment type="subunit">
    <text evidence="3">Homodimer.</text>
</comment>
<comment type="cofactor">
    <cofactor evidence="1">
        <name>Zn(2+)</name>
        <dbReference type="ChEBI" id="CHEBI:29105"/>
    </cofactor>
</comment>
<evidence type="ECO:0000256" key="3">
    <source>
        <dbReference type="ARBA" id="ARBA00011738"/>
    </source>
</evidence>
<proteinExistence type="predicted"/>
<comment type="caution">
    <text evidence="12">The sequence shown here is derived from an EMBL/GenBank/DDBJ whole genome shotgun (WGS) entry which is preliminary data.</text>
</comment>
<dbReference type="PANTHER" id="PTHR31118:SF32">
    <property type="entry name" value="KYNURENINE FORMAMIDASE"/>
    <property type="match status" value="1"/>
</dbReference>
<evidence type="ECO:0000256" key="6">
    <source>
        <dbReference type="ARBA" id="ARBA00022723"/>
    </source>
</evidence>
<keyword evidence="7" id="KW-0378">Hydrolase</keyword>
<evidence type="ECO:0000256" key="8">
    <source>
        <dbReference type="ARBA" id="ARBA00022833"/>
    </source>
</evidence>
<organism evidence="12 13">
    <name type="scientific">Nitrolancea hollandica Lb</name>
    <dbReference type="NCBI Taxonomy" id="1129897"/>
    <lineage>
        <taxon>Bacteria</taxon>
        <taxon>Pseudomonadati</taxon>
        <taxon>Thermomicrobiota</taxon>
        <taxon>Thermomicrobia</taxon>
        <taxon>Sphaerobacterales</taxon>
        <taxon>Sphaerobacterineae</taxon>
        <taxon>Sphaerobacteraceae</taxon>
        <taxon>Nitrolancea</taxon>
    </lineage>
</organism>
<dbReference type="OrthoDB" id="9796085at2"/>
<dbReference type="GO" id="GO:0004061">
    <property type="term" value="F:arylformamidase activity"/>
    <property type="evidence" value="ECO:0007669"/>
    <property type="project" value="UniProtKB-EC"/>
</dbReference>
<accession>I4EGI3</accession>
<reference evidence="12 13" key="1">
    <citation type="journal article" date="2012" name="ISME J.">
        <title>Nitrification expanded: discovery, physiology and genomics of a nitrite-oxidizing bacterium from the phylum Chloroflexi.</title>
        <authorList>
            <person name="Sorokin D.Y."/>
            <person name="Lucker S."/>
            <person name="Vejmelkova D."/>
            <person name="Kostrikina N.A."/>
            <person name="Kleerebezem R."/>
            <person name="Rijpstra W.I."/>
            <person name="Damste J.S."/>
            <person name="Le Paslier D."/>
            <person name="Muyzer G."/>
            <person name="Wagner M."/>
            <person name="van Loosdrecht M.C."/>
            <person name="Daims H."/>
        </authorList>
    </citation>
    <scope>NUCLEOTIDE SEQUENCE [LARGE SCALE GENOMIC DNA]</scope>
    <source>
        <strain evidence="13">none</strain>
    </source>
</reference>
<dbReference type="RefSeq" id="WP_008477414.1">
    <property type="nucleotide sequence ID" value="NZ_CAGS01000193.1"/>
</dbReference>